<dbReference type="Gene3D" id="2.60.40.2130">
    <property type="entry name" value="F-spondin domain"/>
    <property type="match status" value="1"/>
</dbReference>
<dbReference type="GO" id="GO:0007155">
    <property type="term" value="P:cell adhesion"/>
    <property type="evidence" value="ECO:0007669"/>
    <property type="project" value="UniProtKB-KW"/>
</dbReference>
<feature type="domain" description="Spondin" evidence="15">
    <location>
        <begin position="94"/>
        <end position="284"/>
    </location>
</feature>
<dbReference type="InterPro" id="IPR000884">
    <property type="entry name" value="TSP1_rpt"/>
</dbReference>
<dbReference type="Pfam" id="PF19028">
    <property type="entry name" value="TSP1_spondin"/>
    <property type="match status" value="1"/>
</dbReference>
<evidence type="ECO:0000256" key="7">
    <source>
        <dbReference type="ARBA" id="ARBA00022837"/>
    </source>
</evidence>
<dbReference type="GO" id="GO:0045087">
    <property type="term" value="P:innate immune response"/>
    <property type="evidence" value="ECO:0007669"/>
    <property type="project" value="UniProtKB-KW"/>
</dbReference>
<dbReference type="FunFam" id="2.20.100.10:FF:000037">
    <property type="entry name" value="Spondin 2"/>
    <property type="match status" value="1"/>
</dbReference>
<evidence type="ECO:0000256" key="6">
    <source>
        <dbReference type="ARBA" id="ARBA00022729"/>
    </source>
</evidence>
<comment type="subunit">
    <text evidence="12">Monomer. Interacts with integrin.</text>
</comment>
<reference evidence="17" key="2">
    <citation type="submission" date="2019-02" db="EMBL/GenBank/DDBJ databases">
        <title>Opniocepnalus argus Var Kimnra genome.</title>
        <authorList>
            <person name="Zhou C."/>
            <person name="Xiao S."/>
        </authorList>
    </citation>
    <scope>NUCLEOTIDE SEQUENCE [LARGE SCALE GENOMIC DNA]</scope>
</reference>
<dbReference type="Gene3D" id="2.20.100.10">
    <property type="entry name" value="Thrombospondin type-1 (TSP1) repeat"/>
    <property type="match status" value="1"/>
</dbReference>
<keyword evidence="6" id="KW-0732">Signal</keyword>
<evidence type="ECO:0000256" key="12">
    <source>
        <dbReference type="ARBA" id="ARBA00062529"/>
    </source>
</evidence>
<evidence type="ECO:0000256" key="8">
    <source>
        <dbReference type="ARBA" id="ARBA00022859"/>
    </source>
</evidence>
<dbReference type="InterPro" id="IPR044004">
    <property type="entry name" value="TSP1_spondin_dom"/>
</dbReference>
<dbReference type="SUPFAM" id="SSF82895">
    <property type="entry name" value="TSP-1 type 1 repeat"/>
    <property type="match status" value="1"/>
</dbReference>
<keyword evidence="4" id="KW-0399">Innate immunity</keyword>
<evidence type="ECO:0000256" key="14">
    <source>
        <dbReference type="ARBA" id="ARBA00074997"/>
    </source>
</evidence>
<keyword evidence="2" id="KW-0964">Secreted</keyword>
<keyword evidence="10" id="KW-1015">Disulfide bond</keyword>
<proteinExistence type="predicted"/>
<dbReference type="GO" id="GO:0046872">
    <property type="term" value="F:metal ion binding"/>
    <property type="evidence" value="ECO:0007669"/>
    <property type="project" value="UniProtKB-KW"/>
</dbReference>
<dbReference type="PROSITE" id="PS51020">
    <property type="entry name" value="SPONDIN"/>
    <property type="match status" value="1"/>
</dbReference>
<dbReference type="InterPro" id="IPR009465">
    <property type="entry name" value="Spondin_N"/>
</dbReference>
<dbReference type="InterPro" id="IPR038678">
    <property type="entry name" value="Spondin_N_sf"/>
</dbReference>
<evidence type="ECO:0000256" key="10">
    <source>
        <dbReference type="ARBA" id="ARBA00023157"/>
    </source>
</evidence>
<dbReference type="InterPro" id="IPR036383">
    <property type="entry name" value="TSP1_rpt_sf"/>
</dbReference>
<dbReference type="NCBIfam" id="NF038123">
    <property type="entry name" value="NF038123_dom"/>
    <property type="match status" value="1"/>
</dbReference>
<evidence type="ECO:0000256" key="9">
    <source>
        <dbReference type="ARBA" id="ARBA00022889"/>
    </source>
</evidence>
<keyword evidence="3" id="KW-0272">Extracellular matrix</keyword>
<evidence type="ECO:0000256" key="1">
    <source>
        <dbReference type="ARBA" id="ARBA00004498"/>
    </source>
</evidence>
<evidence type="ECO:0000256" key="2">
    <source>
        <dbReference type="ARBA" id="ARBA00022525"/>
    </source>
</evidence>
<gene>
    <name evidence="16" type="ORF">EXN66_Car009821</name>
</gene>
<keyword evidence="7" id="KW-0106">Calcium</keyword>
<name>A0A6G1PV49_CHAAH</name>
<dbReference type="Pfam" id="PF06468">
    <property type="entry name" value="Spond_N"/>
    <property type="match status" value="1"/>
</dbReference>
<sequence length="420" mass="47198">MCASMATSDESERLVSTCTLKMSALRWNRYEENANRHFNDNLAFPIPYYGHLSSSKSAIIVMDTTWNTSEMLYQLMVMVLSLGQGINTMPVPTDSPLCTATETAQYSLTFTGKWTQAAFPKQYPVYRPPAQWSNLIGVTHSSDYHMWQRNEFASNGVREFAEKGEAWMLMKEVEAAGERIQSVYGILSAPAVVGGTGQMNTEFEVFARHSYLSFIVRIVPSPDWFVGVDSVDLCDGDHWKENVSLELFPYDAGTDSGFTFSSPNFETIPQDKITQITSSFPSHPANSFYYPRLKHLPPIAKVMLTKIKKTNQIISLPLEPTQSNQLPAENEIEDTLINKSIWEPLSATHKLNYSDQKAEKPNTPLDCEVSVWSPWGLCKGKCGDSGIQHRTRYILMHPANNGAACPLLEEERTCFPDNCL</sequence>
<keyword evidence="5" id="KW-0479">Metal-binding</keyword>
<evidence type="ECO:0000259" key="15">
    <source>
        <dbReference type="PROSITE" id="PS51020"/>
    </source>
</evidence>
<dbReference type="PANTHER" id="PTHR11311:SF32">
    <property type="entry name" value="SPON2B PROTEIN"/>
    <property type="match status" value="1"/>
</dbReference>
<protein>
    <recommendedName>
        <fullName evidence="13">Spondin-2</fullName>
    </recommendedName>
    <alternativeName>
        <fullName evidence="14">Mindin</fullName>
    </alternativeName>
</protein>
<dbReference type="Proteomes" id="UP000503349">
    <property type="component" value="Chromosome 9"/>
</dbReference>
<reference evidence="16 17" key="1">
    <citation type="submission" date="2019-02" db="EMBL/GenBank/DDBJ databases">
        <title>Opniocepnalus argus genome.</title>
        <authorList>
            <person name="Zhou C."/>
            <person name="Xiao S."/>
        </authorList>
    </citation>
    <scope>NUCLEOTIDE SEQUENCE [LARGE SCALE GENOMIC DNA]</scope>
    <source>
        <strain evidence="16">OARG1902GOOAL</strain>
        <tissue evidence="16">Muscle</tissue>
    </source>
</reference>
<dbReference type="InterPro" id="IPR051418">
    <property type="entry name" value="Spondin/Thrombospondin_T1"/>
</dbReference>
<evidence type="ECO:0000256" key="4">
    <source>
        <dbReference type="ARBA" id="ARBA00022588"/>
    </source>
</evidence>
<evidence type="ECO:0000313" key="17">
    <source>
        <dbReference type="Proteomes" id="UP000503349"/>
    </source>
</evidence>
<dbReference type="GO" id="GO:0031012">
    <property type="term" value="C:extracellular matrix"/>
    <property type="evidence" value="ECO:0007669"/>
    <property type="project" value="TreeGrafter"/>
</dbReference>
<organism evidence="16 17">
    <name type="scientific">Channa argus</name>
    <name type="common">Northern snakehead</name>
    <name type="synonym">Ophicephalus argus</name>
    <dbReference type="NCBI Taxonomy" id="215402"/>
    <lineage>
        <taxon>Eukaryota</taxon>
        <taxon>Metazoa</taxon>
        <taxon>Chordata</taxon>
        <taxon>Craniata</taxon>
        <taxon>Vertebrata</taxon>
        <taxon>Euteleostomi</taxon>
        <taxon>Actinopterygii</taxon>
        <taxon>Neopterygii</taxon>
        <taxon>Teleostei</taxon>
        <taxon>Neoteleostei</taxon>
        <taxon>Acanthomorphata</taxon>
        <taxon>Anabantaria</taxon>
        <taxon>Anabantiformes</taxon>
        <taxon>Channoidei</taxon>
        <taxon>Channidae</taxon>
        <taxon>Channa</taxon>
    </lineage>
</organism>
<comment type="subcellular location">
    <subcellularLocation>
        <location evidence="1">Secreted</location>
        <location evidence="1">Extracellular space</location>
        <location evidence="1">Extracellular matrix</location>
    </subcellularLocation>
</comment>
<dbReference type="AlphaFoldDB" id="A0A6G1PV49"/>
<keyword evidence="11" id="KW-0325">Glycoprotein</keyword>
<dbReference type="SMART" id="SM00209">
    <property type="entry name" value="TSP1"/>
    <property type="match status" value="1"/>
</dbReference>
<dbReference type="EMBL" id="CM015720">
    <property type="protein sequence ID" value="KAF3694145.1"/>
    <property type="molecule type" value="Genomic_DNA"/>
</dbReference>
<dbReference type="PROSITE" id="PS50092">
    <property type="entry name" value="TSP1"/>
    <property type="match status" value="1"/>
</dbReference>
<accession>A0A6G1PV49</accession>
<keyword evidence="17" id="KW-1185">Reference proteome</keyword>
<evidence type="ECO:0000256" key="5">
    <source>
        <dbReference type="ARBA" id="ARBA00022723"/>
    </source>
</evidence>
<evidence type="ECO:0000313" key="16">
    <source>
        <dbReference type="EMBL" id="KAF3694145.1"/>
    </source>
</evidence>
<keyword evidence="8" id="KW-0391">Immunity</keyword>
<evidence type="ECO:0000256" key="11">
    <source>
        <dbReference type="ARBA" id="ARBA00023180"/>
    </source>
</evidence>
<evidence type="ECO:0000256" key="3">
    <source>
        <dbReference type="ARBA" id="ARBA00022530"/>
    </source>
</evidence>
<keyword evidence="9" id="KW-0130">Cell adhesion</keyword>
<dbReference type="PANTHER" id="PTHR11311">
    <property type="entry name" value="SPONDIN"/>
    <property type="match status" value="1"/>
</dbReference>
<dbReference type="FunFam" id="2.60.40.2130:FF:000003">
    <property type="entry name" value="Spondin 2"/>
    <property type="match status" value="1"/>
</dbReference>
<evidence type="ECO:0000256" key="13">
    <source>
        <dbReference type="ARBA" id="ARBA00069886"/>
    </source>
</evidence>